<keyword evidence="2" id="KW-1185">Reference proteome</keyword>
<proteinExistence type="predicted"/>
<gene>
    <name evidence="1" type="ORF">JOF47_003462</name>
</gene>
<name>A0ABS4XHJ6_9MICC</name>
<accession>A0ABS4XHJ6</accession>
<dbReference type="Proteomes" id="UP001296993">
    <property type="component" value="Unassembled WGS sequence"/>
</dbReference>
<evidence type="ECO:0000313" key="2">
    <source>
        <dbReference type="Proteomes" id="UP001296993"/>
    </source>
</evidence>
<dbReference type="EMBL" id="JAGIOF010000001">
    <property type="protein sequence ID" value="MBP2387951.1"/>
    <property type="molecule type" value="Genomic_DNA"/>
</dbReference>
<evidence type="ECO:0000313" key="1">
    <source>
        <dbReference type="EMBL" id="MBP2387951.1"/>
    </source>
</evidence>
<comment type="caution">
    <text evidence="1">The sequence shown here is derived from an EMBL/GenBank/DDBJ whole genome shotgun (WGS) entry which is preliminary data.</text>
</comment>
<sequence length="31" mass="3277">MRDNPALPDIPNEADARLRSALASTAEGVPQ</sequence>
<reference evidence="1 2" key="1">
    <citation type="submission" date="2021-03" db="EMBL/GenBank/DDBJ databases">
        <title>Sequencing the genomes of 1000 actinobacteria strains.</title>
        <authorList>
            <person name="Klenk H.-P."/>
        </authorList>
    </citation>
    <scope>NUCLEOTIDE SEQUENCE [LARGE SCALE GENOMIC DNA]</scope>
    <source>
        <strain evidence="1 2">DSM 15797</strain>
    </source>
</reference>
<protein>
    <submittedName>
        <fullName evidence="1">Uncharacterized protein</fullName>
    </submittedName>
</protein>
<organism evidence="1 2">
    <name type="scientific">Paeniglutamicibacter kerguelensis</name>
    <dbReference type="NCBI Taxonomy" id="254788"/>
    <lineage>
        <taxon>Bacteria</taxon>
        <taxon>Bacillati</taxon>
        <taxon>Actinomycetota</taxon>
        <taxon>Actinomycetes</taxon>
        <taxon>Micrococcales</taxon>
        <taxon>Micrococcaceae</taxon>
        <taxon>Paeniglutamicibacter</taxon>
    </lineage>
</organism>